<accession>A0A2R5EG68</accession>
<dbReference type="Proteomes" id="UP000245202">
    <property type="component" value="Unassembled WGS sequence"/>
</dbReference>
<dbReference type="InterPro" id="IPR004027">
    <property type="entry name" value="SEC_C_motif"/>
</dbReference>
<dbReference type="AlphaFoldDB" id="A0A2R5EG68"/>
<name>A0A2R5EG68_9BACL</name>
<sequence>MPTVKPNKMTLTEILGKLKKDELTELRRALDVRGVSQLNKADLAKRLTAEIVDKMEDSLERMDIERFTVLQSVMKAPGGIVSIKKIDDNYDSMYFQQYGLLFAMDDYVFMPQEVVAKLKTLDMDKQMDMLKRNERWANLTRGLLFYYGYMDKETLTGHVERLTGEPVDGTAFWRVVCDLAFYDYSLNYDEDNVWNFMLKDPSELIAEQQNRPNLPYYPFAEPEVIRAAAHDYVDRHEGYKKFASVLRKHWRVDAKSLDIMADEAASAIQNGASMNDLLIQLMEHLELGSDKEMNELMDALASFHNHTRMWVLKGHSPEEMSAYRQGAGPVLHPQGANAATVAPLADRPAPLDMPKADVYSFQTKQKIGRNEPCPCGSGKKYKKCCGAGA</sequence>
<dbReference type="RefSeq" id="WP_181376350.1">
    <property type="nucleotide sequence ID" value="NZ_BDQX01000005.1"/>
</dbReference>
<gene>
    <name evidence="1" type="ORF">PAT3040_00033</name>
</gene>
<proteinExistence type="predicted"/>
<evidence type="ECO:0000313" key="2">
    <source>
        <dbReference type="Proteomes" id="UP000245202"/>
    </source>
</evidence>
<reference evidence="1 2" key="1">
    <citation type="submission" date="2017-08" db="EMBL/GenBank/DDBJ databases">
        <title>Substantial Increase in Enzyme Production by Combined Drug-Resistance Mutations in Paenibacillus agaridevorans.</title>
        <authorList>
            <person name="Tanaka Y."/>
            <person name="Funane K."/>
            <person name="Hosaka T."/>
            <person name="Shiwa Y."/>
            <person name="Fujita N."/>
            <person name="Miyazaki T."/>
            <person name="Yoshikawa H."/>
            <person name="Murakami K."/>
            <person name="Kasahara K."/>
            <person name="Inaoka T."/>
            <person name="Hiraga Y."/>
            <person name="Ochi K."/>
        </authorList>
    </citation>
    <scope>NUCLEOTIDE SEQUENCE [LARGE SCALE GENOMIC DNA]</scope>
    <source>
        <strain evidence="1 2">T-3040</strain>
    </source>
</reference>
<protein>
    <recommendedName>
        <fullName evidence="3">Zinc chelation protein SecC</fullName>
    </recommendedName>
</protein>
<dbReference type="Pfam" id="PF02810">
    <property type="entry name" value="SEC-C"/>
    <property type="match status" value="1"/>
</dbReference>
<dbReference type="EMBL" id="BDQX01000005">
    <property type="protein sequence ID" value="GBG05552.1"/>
    <property type="molecule type" value="Genomic_DNA"/>
</dbReference>
<keyword evidence="2" id="KW-1185">Reference proteome</keyword>
<evidence type="ECO:0008006" key="3">
    <source>
        <dbReference type="Google" id="ProtNLM"/>
    </source>
</evidence>
<evidence type="ECO:0000313" key="1">
    <source>
        <dbReference type="EMBL" id="GBG05552.1"/>
    </source>
</evidence>
<dbReference type="PANTHER" id="PTHR33747">
    <property type="entry name" value="UPF0225 PROTEIN SCO1677"/>
    <property type="match status" value="1"/>
</dbReference>
<organism evidence="1 2">
    <name type="scientific">Paenibacillus agaridevorans</name>
    <dbReference type="NCBI Taxonomy" id="171404"/>
    <lineage>
        <taxon>Bacteria</taxon>
        <taxon>Bacillati</taxon>
        <taxon>Bacillota</taxon>
        <taxon>Bacilli</taxon>
        <taxon>Bacillales</taxon>
        <taxon>Paenibacillaceae</taxon>
        <taxon>Paenibacillus</taxon>
    </lineage>
</organism>
<comment type="caution">
    <text evidence="1">The sequence shown here is derived from an EMBL/GenBank/DDBJ whole genome shotgun (WGS) entry which is preliminary data.</text>
</comment>
<dbReference type="SUPFAM" id="SSF103642">
    <property type="entry name" value="Sec-C motif"/>
    <property type="match status" value="1"/>
</dbReference>
<dbReference type="Gene3D" id="3.10.450.50">
    <property type="match status" value="1"/>
</dbReference>
<dbReference type="PANTHER" id="PTHR33747:SF1">
    <property type="entry name" value="ADENYLATE CYCLASE-ASSOCIATED CAP C-TERMINAL DOMAIN-CONTAINING PROTEIN"/>
    <property type="match status" value="1"/>
</dbReference>